<reference evidence="2 3" key="1">
    <citation type="submission" date="2014-04" db="EMBL/GenBank/DDBJ databases">
        <authorList>
            <consortium name="DOE Joint Genome Institute"/>
            <person name="Kuo A."/>
            <person name="Kohler A."/>
            <person name="Costa M.D."/>
            <person name="Nagy L.G."/>
            <person name="Floudas D."/>
            <person name="Copeland A."/>
            <person name="Barry K.W."/>
            <person name="Cichocki N."/>
            <person name="Veneault-Fourrey C."/>
            <person name="LaButti K."/>
            <person name="Lindquist E.A."/>
            <person name="Lipzen A."/>
            <person name="Lundell T."/>
            <person name="Morin E."/>
            <person name="Murat C."/>
            <person name="Sun H."/>
            <person name="Tunlid A."/>
            <person name="Henrissat B."/>
            <person name="Grigoriev I.V."/>
            <person name="Hibbett D.S."/>
            <person name="Martin F."/>
            <person name="Nordberg H.P."/>
            <person name="Cantor M.N."/>
            <person name="Hua S.X."/>
        </authorList>
    </citation>
    <scope>NUCLEOTIDE SEQUENCE [LARGE SCALE GENOMIC DNA]</scope>
    <source>
        <strain evidence="2 3">Marx 270</strain>
    </source>
</reference>
<dbReference type="Gene3D" id="3.80.10.10">
    <property type="entry name" value="Ribonuclease Inhibitor"/>
    <property type="match status" value="1"/>
</dbReference>
<dbReference type="EMBL" id="KN831953">
    <property type="protein sequence ID" value="KIO10001.1"/>
    <property type="molecule type" value="Genomic_DNA"/>
</dbReference>
<reference evidence="3" key="2">
    <citation type="submission" date="2015-01" db="EMBL/GenBank/DDBJ databases">
        <title>Evolutionary Origins and Diversification of the Mycorrhizal Mutualists.</title>
        <authorList>
            <consortium name="DOE Joint Genome Institute"/>
            <consortium name="Mycorrhizal Genomics Consortium"/>
            <person name="Kohler A."/>
            <person name="Kuo A."/>
            <person name="Nagy L.G."/>
            <person name="Floudas D."/>
            <person name="Copeland A."/>
            <person name="Barry K.W."/>
            <person name="Cichocki N."/>
            <person name="Veneault-Fourrey C."/>
            <person name="LaButti K."/>
            <person name="Lindquist E.A."/>
            <person name="Lipzen A."/>
            <person name="Lundell T."/>
            <person name="Morin E."/>
            <person name="Murat C."/>
            <person name="Riley R."/>
            <person name="Ohm R."/>
            <person name="Sun H."/>
            <person name="Tunlid A."/>
            <person name="Henrissat B."/>
            <person name="Grigoriev I.V."/>
            <person name="Hibbett D.S."/>
            <person name="Martin F."/>
        </authorList>
    </citation>
    <scope>NUCLEOTIDE SEQUENCE [LARGE SCALE GENOMIC DNA]</scope>
    <source>
        <strain evidence="3">Marx 270</strain>
    </source>
</reference>
<dbReference type="SUPFAM" id="SSF52047">
    <property type="entry name" value="RNI-like"/>
    <property type="match status" value="1"/>
</dbReference>
<proteinExistence type="predicted"/>
<dbReference type="InParanoid" id="A0A0C3PMF7"/>
<protein>
    <recommendedName>
        <fullName evidence="4">F-box domain-containing protein</fullName>
    </recommendedName>
</protein>
<evidence type="ECO:0008006" key="4">
    <source>
        <dbReference type="Google" id="ProtNLM"/>
    </source>
</evidence>
<dbReference type="OrthoDB" id="2870744at2759"/>
<dbReference type="Proteomes" id="UP000054217">
    <property type="component" value="Unassembled WGS sequence"/>
</dbReference>
<evidence type="ECO:0000256" key="1">
    <source>
        <dbReference type="SAM" id="MobiDB-lite"/>
    </source>
</evidence>
<feature type="compositionally biased region" description="Polar residues" evidence="1">
    <location>
        <begin position="16"/>
        <end position="27"/>
    </location>
</feature>
<dbReference type="AlphaFoldDB" id="A0A0C3PMF7"/>
<accession>A0A0C3PMF7</accession>
<evidence type="ECO:0000313" key="2">
    <source>
        <dbReference type="EMBL" id="KIO10001.1"/>
    </source>
</evidence>
<dbReference type="InterPro" id="IPR032675">
    <property type="entry name" value="LRR_dom_sf"/>
</dbReference>
<sequence length="575" mass="63580">MSHGKRPNTPLRLHLSRTNGPGTDTPRSLATLPTDVLFEVSRYIDLKADVLNFALAGKSLFFGLLPAVYDDVRLDTLEQCKATLAMLNRDPSIARHIQKLTVRFPSSASHSGGFPISVLLRTLAPKLDALHTFIWDAGEIPQCDDMWFALRISCPRLHTIGTSYGAKLPDSHSTLFQFKNLRGFRLALKPAFYDNHSDGLQELPSESRLWDMLIRRCPNLEELHISGAPFLPVSVVHPLCYARWPKLRSLSLGDIVLDWQPRGGGVKPPFIAFLEAHPHLQMLRTSRAALNPGFLSSLDKGALPNLTRFAGSLEQLQGLSQIYSQITSVAIDEPLVIRDMAPLLAAGVLQGLHCLTELRVALVFQAAYEGGRLVRSIVNACPRLTKLELICARRPSFTLDTLAKIIGALPRLRQLRVTMVRARCEQSLKECAALIARSNPQLRTFSITFISPTLPPPIPLSADINVNGGKPAHPYLESGNYVLQTDEYGLPSSVVGTERRALRSLSLPPIGITMPLPTLPLNTYTTKKYKYRFDLHPKSRKGLGAIFEKSVAGEEMRVLVLMLSLGGAALWVFFS</sequence>
<dbReference type="HOGENOM" id="CLU_024649_1_0_1"/>
<organism evidence="2 3">
    <name type="scientific">Pisolithus tinctorius Marx 270</name>
    <dbReference type="NCBI Taxonomy" id="870435"/>
    <lineage>
        <taxon>Eukaryota</taxon>
        <taxon>Fungi</taxon>
        <taxon>Dikarya</taxon>
        <taxon>Basidiomycota</taxon>
        <taxon>Agaricomycotina</taxon>
        <taxon>Agaricomycetes</taxon>
        <taxon>Agaricomycetidae</taxon>
        <taxon>Boletales</taxon>
        <taxon>Sclerodermatineae</taxon>
        <taxon>Pisolithaceae</taxon>
        <taxon>Pisolithus</taxon>
    </lineage>
</organism>
<feature type="region of interest" description="Disordered" evidence="1">
    <location>
        <begin position="1"/>
        <end position="27"/>
    </location>
</feature>
<evidence type="ECO:0000313" key="3">
    <source>
        <dbReference type="Proteomes" id="UP000054217"/>
    </source>
</evidence>
<keyword evidence="3" id="KW-1185">Reference proteome</keyword>
<gene>
    <name evidence="2" type="ORF">M404DRAFT_931189</name>
</gene>
<dbReference type="STRING" id="870435.A0A0C3PMF7"/>
<name>A0A0C3PMF7_PISTI</name>